<gene>
    <name evidence="1" type="ORF">GCM10011389_11140</name>
</gene>
<keyword evidence="2" id="KW-1185">Reference proteome</keyword>
<dbReference type="RefSeq" id="WP_188651634.1">
    <property type="nucleotide sequence ID" value="NZ_BMIN01000003.1"/>
</dbReference>
<reference evidence="2" key="1">
    <citation type="journal article" date="2019" name="Int. J. Syst. Evol. Microbiol.">
        <title>The Global Catalogue of Microorganisms (GCM) 10K type strain sequencing project: providing services to taxonomists for standard genome sequencing and annotation.</title>
        <authorList>
            <consortium name="The Broad Institute Genomics Platform"/>
            <consortium name="The Broad Institute Genome Sequencing Center for Infectious Disease"/>
            <person name="Wu L."/>
            <person name="Ma J."/>
        </authorList>
    </citation>
    <scope>NUCLEOTIDE SEQUENCE [LARGE SCALE GENOMIC DNA]</scope>
    <source>
        <strain evidence="2">CGMCC 1.15353</strain>
    </source>
</reference>
<accession>A0ABQ1PWG7</accession>
<sequence>MLRKVQKPIHQVFNDGYLYYGRDVTQRSGVGKRIGEEFVQEGKLAYQLMDGREQDYEMANTMGSSLDLKVKTPYPPSFINVRKSNLKVRINQIEYSVIYVDFDHSRRLLYFYLQEVGAVNEPEI</sequence>
<proteinExistence type="predicted"/>
<dbReference type="Proteomes" id="UP000642571">
    <property type="component" value="Unassembled WGS sequence"/>
</dbReference>
<evidence type="ECO:0000313" key="1">
    <source>
        <dbReference type="EMBL" id="GGD05404.1"/>
    </source>
</evidence>
<organism evidence="1 2">
    <name type="scientific">Pontibacillus salipaludis</name>
    <dbReference type="NCBI Taxonomy" id="1697394"/>
    <lineage>
        <taxon>Bacteria</taxon>
        <taxon>Bacillati</taxon>
        <taxon>Bacillota</taxon>
        <taxon>Bacilli</taxon>
        <taxon>Bacillales</taxon>
        <taxon>Bacillaceae</taxon>
        <taxon>Pontibacillus</taxon>
    </lineage>
</organism>
<evidence type="ECO:0000313" key="2">
    <source>
        <dbReference type="Proteomes" id="UP000642571"/>
    </source>
</evidence>
<dbReference type="EMBL" id="BMIN01000003">
    <property type="protein sequence ID" value="GGD05404.1"/>
    <property type="molecule type" value="Genomic_DNA"/>
</dbReference>
<name>A0ABQ1PWG7_9BACI</name>
<evidence type="ECO:0008006" key="3">
    <source>
        <dbReference type="Google" id="ProtNLM"/>
    </source>
</evidence>
<comment type="caution">
    <text evidence="1">The sequence shown here is derived from an EMBL/GenBank/DDBJ whole genome shotgun (WGS) entry which is preliminary data.</text>
</comment>
<dbReference type="InterPro" id="IPR008767">
    <property type="entry name" value="Phage_SPP1_head-tail_adaptor"/>
</dbReference>
<dbReference type="NCBIfam" id="TIGR01563">
    <property type="entry name" value="gp16_SPP1"/>
    <property type="match status" value="1"/>
</dbReference>
<protein>
    <recommendedName>
        <fullName evidence="3">Phage head-tail adaptor</fullName>
    </recommendedName>
</protein>